<proteinExistence type="predicted"/>
<keyword evidence="1" id="KW-0238">DNA-binding</keyword>
<gene>
    <name evidence="3" type="ORF">G3435_25315</name>
</gene>
<evidence type="ECO:0000313" key="3">
    <source>
        <dbReference type="EMBL" id="NER62374.1"/>
    </source>
</evidence>
<reference evidence="3 4" key="1">
    <citation type="submission" date="2020-02" db="EMBL/GenBank/DDBJ databases">
        <title>Broccoli isolated Pseudomonas sp.</title>
        <authorList>
            <person name="Fujikawa T."/>
            <person name="Sawada H."/>
        </authorList>
    </citation>
    <scope>NUCLEOTIDE SEQUENCE [LARGE SCALE GENOMIC DNA]</scope>
    <source>
        <strain evidence="3 4">MAFF212428</strain>
    </source>
</reference>
<protein>
    <submittedName>
        <fullName evidence="3">AraC family transcriptional regulator</fullName>
    </submittedName>
</protein>
<dbReference type="InterPro" id="IPR037923">
    <property type="entry name" value="HTH-like"/>
</dbReference>
<evidence type="ECO:0000259" key="2">
    <source>
        <dbReference type="Pfam" id="PF02311"/>
    </source>
</evidence>
<dbReference type="Proteomes" id="UP000480410">
    <property type="component" value="Unassembled WGS sequence"/>
</dbReference>
<dbReference type="SUPFAM" id="SSF51215">
    <property type="entry name" value="Regulatory protein AraC"/>
    <property type="match status" value="1"/>
</dbReference>
<feature type="domain" description="AraC-type arabinose-binding/dimerisation" evidence="2">
    <location>
        <begin position="25"/>
        <end position="137"/>
    </location>
</feature>
<feature type="non-terminal residue" evidence="3">
    <location>
        <position position="158"/>
    </location>
</feature>
<dbReference type="GO" id="GO:0003677">
    <property type="term" value="F:DNA binding"/>
    <property type="evidence" value="ECO:0007669"/>
    <property type="project" value="UniProtKB-KW"/>
</dbReference>
<evidence type="ECO:0000313" key="4">
    <source>
        <dbReference type="Proteomes" id="UP000480410"/>
    </source>
</evidence>
<dbReference type="GO" id="GO:0006355">
    <property type="term" value="P:regulation of DNA-templated transcription"/>
    <property type="evidence" value="ECO:0007669"/>
    <property type="project" value="InterPro"/>
</dbReference>
<dbReference type="Pfam" id="PF02311">
    <property type="entry name" value="AraC_binding"/>
    <property type="match status" value="1"/>
</dbReference>
<name>A0A6M0D267_9PSED</name>
<dbReference type="AlphaFoldDB" id="A0A6M0D267"/>
<sequence>MALITEHLHACGLVESSWVKASAAQFPRHTHDEYVLGANLGGHEQIWLDGRNLDVAPGQVTLYNPLAVQASQFGPQGVEYISLHLAPEALARVTGDSHLAHFEQGVFDQPALYRAIVDFAHLARFQPARQEEALLALLAQLLERGPGTRGEHQAVLRQ</sequence>
<evidence type="ECO:0000256" key="1">
    <source>
        <dbReference type="ARBA" id="ARBA00023125"/>
    </source>
</evidence>
<dbReference type="InterPro" id="IPR003313">
    <property type="entry name" value="AraC-bd"/>
</dbReference>
<comment type="caution">
    <text evidence="3">The sequence shown here is derived from an EMBL/GenBank/DDBJ whole genome shotgun (WGS) entry which is preliminary data.</text>
</comment>
<accession>A0A6M0D267</accession>
<organism evidence="3 4">
    <name type="scientific">Pseudomonas brassicae</name>
    <dbReference type="NCBI Taxonomy" id="2708063"/>
    <lineage>
        <taxon>Bacteria</taxon>
        <taxon>Pseudomonadati</taxon>
        <taxon>Pseudomonadota</taxon>
        <taxon>Gammaproteobacteria</taxon>
        <taxon>Pseudomonadales</taxon>
        <taxon>Pseudomonadaceae</taxon>
        <taxon>Pseudomonas</taxon>
    </lineage>
</organism>
<dbReference type="EMBL" id="JAAHBV010000770">
    <property type="protein sequence ID" value="NER62374.1"/>
    <property type="molecule type" value="Genomic_DNA"/>
</dbReference>